<dbReference type="HOGENOM" id="CLU_1650935_0_0_6"/>
<dbReference type="STRING" id="1123866.NT01SARS_0127"/>
<accession>J4UZ03</accession>
<keyword evidence="1" id="KW-0449">Lipoprotein</keyword>
<name>J4UZ03_9GAMM</name>
<reference evidence="1 2" key="1">
    <citation type="journal article" date="2012" name="ISME J.">
        <title>Genomic insights to SAR86, an abundant and uncultivated marine bacterial lineage.</title>
        <authorList>
            <person name="Dupont C.L."/>
            <person name="Rusch D.B."/>
            <person name="Yooseph S."/>
            <person name="Lombardo M.J."/>
            <person name="Richter R.A."/>
            <person name="Valas R."/>
            <person name="Novotny M."/>
            <person name="Yee-Greenbaum J."/>
            <person name="Selengut J.D."/>
            <person name="Haft D.H."/>
            <person name="Halpern A.L."/>
            <person name="Lasken R.S."/>
            <person name="Nealson K."/>
            <person name="Friedman R."/>
            <person name="Venter J.C."/>
        </authorList>
    </citation>
    <scope>NUCLEOTIDE SEQUENCE [LARGE SCALE GENOMIC DNA]</scope>
</reference>
<dbReference type="AlphaFoldDB" id="J4UZ03"/>
<organism evidence="1 2">
    <name type="scientific">SAR86 cluster bacterium SAR86A</name>
    <dbReference type="NCBI Taxonomy" id="1123866"/>
    <lineage>
        <taxon>Bacteria</taxon>
        <taxon>Pseudomonadati</taxon>
        <taxon>Pseudomonadota</taxon>
        <taxon>Gammaproteobacteria</taxon>
        <taxon>SAR86 cluster</taxon>
    </lineage>
</organism>
<evidence type="ECO:0000313" key="2">
    <source>
        <dbReference type="Proteomes" id="UP000010305"/>
    </source>
</evidence>
<dbReference type="PROSITE" id="PS51257">
    <property type="entry name" value="PROKAR_LIPOPROTEIN"/>
    <property type="match status" value="1"/>
</dbReference>
<dbReference type="EMBL" id="JH611156">
    <property type="protein sequence ID" value="EJP71652.1"/>
    <property type="molecule type" value="Genomic_DNA"/>
</dbReference>
<sequence length="160" mass="18641">MTKYYLLIFYFFLLVSCVSSSNFTKSELNYNAKIKIFDETDIIKSNISVFQNRIIIQFYEYIVGNLAKIELYDDGNILIDGIDIKNIDFEVNNFSNKKYFQVLNSCLRKNTEEYSDEKLSINCNDHGDINFDINDLGQIKIKLVISKKLERKDKTPSAAK</sequence>
<protein>
    <submittedName>
        <fullName evidence="1">Putative lipoprotein</fullName>
    </submittedName>
</protein>
<evidence type="ECO:0000313" key="1">
    <source>
        <dbReference type="EMBL" id="EJP71652.1"/>
    </source>
</evidence>
<proteinExistence type="predicted"/>
<gene>
    <name evidence="1" type="ORF">NT01SARS_0127</name>
</gene>
<dbReference type="Proteomes" id="UP000010305">
    <property type="component" value="Unassembled WGS sequence"/>
</dbReference>